<evidence type="ECO:0000259" key="1">
    <source>
        <dbReference type="Pfam" id="PF00350"/>
    </source>
</evidence>
<protein>
    <submittedName>
        <fullName evidence="2">GTPase</fullName>
    </submittedName>
</protein>
<proteinExistence type="predicted"/>
<evidence type="ECO:0000313" key="2">
    <source>
        <dbReference type="EMBL" id="QHN36489.1"/>
    </source>
</evidence>
<sequence>MEAISALLSAVERVVPTEEKPQVASLAARLSGVPTIALAGRVSSGKSTLVNALVGAQIAPTDAGECTRVATLYECGAPERFELHPLGDGQPARIRGLAPDDLGMPPGQVDYAVAYTPQSRLRDQYRVIDTPGLSSHEVTSEKATRRALIDFGGLPQPEVLLFLVEGGHLRTDEVDFLRAMGATRLNTIVVISRADVAGDGVLGATDPFDTAAEHAERLAREHNDLARTAIPVAGLMAESAEIGISEAEAAALGRLADLDEFELAEAVERGDDPVMAALHDKVGLYGLVHGRRTACRGAIALSDWLIERSGLGNLHRAINDRIAHTGGVLKARTTLAVLRQLAWTSAARSEVLTLLERAELSAELHCLRELAAMDRLVLSASSSPLIQELEHVLRADNPRQLVGVPRYVGDAELRDAALGRISACRSRKLTVFSGAEREALTVLERSYQLAAGRALG</sequence>
<dbReference type="RefSeq" id="WP_213244742.1">
    <property type="nucleotide sequence ID" value="NZ_CP045806.1"/>
</dbReference>
<accession>A0ABX6IKR9</accession>
<dbReference type="Gene3D" id="3.40.50.300">
    <property type="entry name" value="P-loop containing nucleotide triphosphate hydrolases"/>
    <property type="match status" value="1"/>
</dbReference>
<organism evidence="2 3">
    <name type="scientific">Gordonia pseudamarae</name>
    <dbReference type="NCBI Taxonomy" id="2831662"/>
    <lineage>
        <taxon>Bacteria</taxon>
        <taxon>Bacillati</taxon>
        <taxon>Actinomycetota</taxon>
        <taxon>Actinomycetes</taxon>
        <taxon>Mycobacteriales</taxon>
        <taxon>Gordoniaceae</taxon>
        <taxon>Gordonia</taxon>
    </lineage>
</organism>
<evidence type="ECO:0000313" key="3">
    <source>
        <dbReference type="Proteomes" id="UP001059836"/>
    </source>
</evidence>
<feature type="domain" description="Dynamin N-terminal" evidence="1">
    <location>
        <begin position="36"/>
        <end position="71"/>
    </location>
</feature>
<gene>
    <name evidence="2" type="ORF">GII31_17940</name>
</gene>
<reference evidence="2" key="1">
    <citation type="journal article" date="2021" name="Nat. Microbiol.">
        <title>Cocultivation of an ultrasmall environmental parasitic bacterium with lytic ability against bacteria associated with wastewater foams.</title>
        <authorList>
            <person name="Batinovic S."/>
            <person name="Rose J.J.A."/>
            <person name="Ratcliffe J."/>
            <person name="Seviour R.J."/>
            <person name="Petrovski S."/>
        </authorList>
    </citation>
    <scope>NUCLEOTIDE SEQUENCE</scope>
    <source>
        <strain evidence="2">CON9</strain>
    </source>
</reference>
<dbReference type="InterPro" id="IPR045063">
    <property type="entry name" value="Dynamin_N"/>
</dbReference>
<dbReference type="InterPro" id="IPR027417">
    <property type="entry name" value="P-loop_NTPase"/>
</dbReference>
<dbReference type="Proteomes" id="UP001059836">
    <property type="component" value="Chromosome"/>
</dbReference>
<dbReference type="SUPFAM" id="SSF52540">
    <property type="entry name" value="P-loop containing nucleoside triphosphate hydrolases"/>
    <property type="match status" value="1"/>
</dbReference>
<keyword evidence="3" id="KW-1185">Reference proteome</keyword>
<dbReference type="Pfam" id="PF00350">
    <property type="entry name" value="Dynamin_N"/>
    <property type="match status" value="1"/>
</dbReference>
<name>A0ABX6IKR9_9ACTN</name>
<dbReference type="EMBL" id="CP045809">
    <property type="protein sequence ID" value="QHN36489.1"/>
    <property type="molecule type" value="Genomic_DNA"/>
</dbReference>